<evidence type="ECO:0000313" key="2">
    <source>
        <dbReference type="Proteomes" id="UP001222377"/>
    </source>
</evidence>
<dbReference type="EMBL" id="JARKHX010000003">
    <property type="protein sequence ID" value="MDF4193872.1"/>
    <property type="molecule type" value="Genomic_DNA"/>
</dbReference>
<proteinExistence type="predicted"/>
<gene>
    <name evidence="1" type="ORF">PV946_08825</name>
</gene>
<comment type="caution">
    <text evidence="1">The sequence shown here is derived from an EMBL/GenBank/DDBJ whole genome shotgun (WGS) entry which is preliminary data.</text>
</comment>
<dbReference type="Proteomes" id="UP001222377">
    <property type="component" value="Unassembled WGS sequence"/>
</dbReference>
<reference evidence="1" key="1">
    <citation type="submission" date="2023-02" db="EMBL/GenBank/DDBJ databases">
        <title>Draft Whole-Genome Sequences of Bacillus Strains of Potential Probiotic for Poultry.</title>
        <authorList>
            <person name="Ma L.M."/>
            <person name="Lopez-Guerra N."/>
            <person name="Zhang G."/>
        </authorList>
    </citation>
    <scope>NUCLEOTIDE SEQUENCE</scope>
    <source>
        <strain evidence="1">OSU1013-24</strain>
    </source>
</reference>
<organism evidence="1 2">
    <name type="scientific">Bacillus amyloliquefaciens</name>
    <name type="common">Bacillus velezensis</name>
    <dbReference type="NCBI Taxonomy" id="1390"/>
    <lineage>
        <taxon>Bacteria</taxon>
        <taxon>Bacillati</taxon>
        <taxon>Bacillota</taxon>
        <taxon>Bacilli</taxon>
        <taxon>Bacillales</taxon>
        <taxon>Bacillaceae</taxon>
        <taxon>Bacillus</taxon>
        <taxon>Bacillus amyloliquefaciens group</taxon>
    </lineage>
</organism>
<protein>
    <submittedName>
        <fullName evidence="1">Uncharacterized protein</fullName>
    </submittedName>
</protein>
<sequence>MKSKRKHIKGKEEIQKIVESSGIKYLLVNNKIFDELYVNEELKMSELDLITYIHLQIMMLNKITLSAKELASWIGCSEKQIRVVINRLKEYKVSCNCRYSPYESKVFLTDDGEERIVSLITEKNQVVYNPSTKSNQKVKHWYPNLIPDHKKGKDKPVPVNFFLVSLKDLNLFTQGQLSRTEFITYLFLLKTYAYGKKDKDQVWMRYSLIASKTRRKLPQTTQDHIEKLKSLNIDGAQLIRQMYPNNYQIQMESGHETSSKFIPDFNIKTMGELKLEKEEVSFYNKEDDILLEEVDLPF</sequence>
<accession>A0AAP4DHZ6</accession>
<evidence type="ECO:0000313" key="1">
    <source>
        <dbReference type="EMBL" id="MDF4193872.1"/>
    </source>
</evidence>
<name>A0AAP4DHZ6_BACAM</name>
<dbReference type="AlphaFoldDB" id="A0AAP4DHZ6"/>
<dbReference type="RefSeq" id="WP_101293911.1">
    <property type="nucleotide sequence ID" value="NZ_CP128501.1"/>
</dbReference>